<feature type="non-terminal residue" evidence="8">
    <location>
        <position position="1"/>
    </location>
</feature>
<name>A0ABQ6NAY9_9STRA</name>
<keyword evidence="9" id="KW-1185">Reference proteome</keyword>
<reference evidence="8 9" key="1">
    <citation type="journal article" date="2023" name="Commun. Biol.">
        <title>Genome analysis of Parmales, the sister group of diatoms, reveals the evolutionary specialization of diatoms from phago-mixotrophs to photoautotrophs.</title>
        <authorList>
            <person name="Ban H."/>
            <person name="Sato S."/>
            <person name="Yoshikawa S."/>
            <person name="Yamada K."/>
            <person name="Nakamura Y."/>
            <person name="Ichinomiya M."/>
            <person name="Sato N."/>
            <person name="Blanc-Mathieu R."/>
            <person name="Endo H."/>
            <person name="Kuwata A."/>
            <person name="Ogata H."/>
        </authorList>
    </citation>
    <scope>NUCLEOTIDE SEQUENCE [LARGE SCALE GENOMIC DNA]</scope>
</reference>
<evidence type="ECO:0000256" key="2">
    <source>
        <dbReference type="ARBA" id="ARBA00022448"/>
    </source>
</evidence>
<feature type="transmembrane region" description="Helical" evidence="7">
    <location>
        <begin position="113"/>
        <end position="134"/>
    </location>
</feature>
<evidence type="ECO:0008006" key="10">
    <source>
        <dbReference type="Google" id="ProtNLM"/>
    </source>
</evidence>
<protein>
    <recommendedName>
        <fullName evidence="10">t-SNARE coiled-coil homology domain-containing protein</fullName>
    </recommendedName>
</protein>
<dbReference type="CDD" id="cd15862">
    <property type="entry name" value="SNARE_Vti1"/>
    <property type="match status" value="1"/>
</dbReference>
<accession>A0ABQ6NAY9</accession>
<dbReference type="PANTHER" id="PTHR21230">
    <property type="entry name" value="VESICLE TRANSPORT V-SNARE PROTEIN VTI1-RELATED"/>
    <property type="match status" value="1"/>
</dbReference>
<sequence length="139" mass="15252">LGPLAEEVGREMDQLSRGELFGAAADSNGDDDPFGEKLVGTMGQLNATTSTLHQTQQLCSETEATGLGVLSQLGGQREQLENANRHVRETEGITGQARMLLRRMGRRAFFNRIFLYGVILSLIVANCVVLYYGFFHSSK</sequence>
<dbReference type="EMBL" id="BRYB01006623">
    <property type="protein sequence ID" value="GMI53450.1"/>
    <property type="molecule type" value="Genomic_DNA"/>
</dbReference>
<keyword evidence="2" id="KW-0813">Transport</keyword>
<dbReference type="Pfam" id="PF12352">
    <property type="entry name" value="V-SNARE_C"/>
    <property type="match status" value="1"/>
</dbReference>
<evidence type="ECO:0000256" key="3">
    <source>
        <dbReference type="ARBA" id="ARBA00022692"/>
    </source>
</evidence>
<evidence type="ECO:0000256" key="4">
    <source>
        <dbReference type="ARBA" id="ARBA00022927"/>
    </source>
</evidence>
<dbReference type="PANTHER" id="PTHR21230:SF26">
    <property type="entry name" value="VESICLE TRANSPORT THROUGH INTERACTION WITH T-SNARES HOMOLOG 1A"/>
    <property type="match status" value="1"/>
</dbReference>
<organism evidence="8 9">
    <name type="scientific">Tetraparma gracilis</name>
    <dbReference type="NCBI Taxonomy" id="2962635"/>
    <lineage>
        <taxon>Eukaryota</taxon>
        <taxon>Sar</taxon>
        <taxon>Stramenopiles</taxon>
        <taxon>Ochrophyta</taxon>
        <taxon>Bolidophyceae</taxon>
        <taxon>Parmales</taxon>
        <taxon>Triparmaceae</taxon>
        <taxon>Tetraparma</taxon>
    </lineage>
</organism>
<keyword evidence="5 7" id="KW-1133">Transmembrane helix</keyword>
<evidence type="ECO:0000256" key="1">
    <source>
        <dbReference type="ARBA" id="ARBA00004211"/>
    </source>
</evidence>
<evidence type="ECO:0000256" key="6">
    <source>
        <dbReference type="ARBA" id="ARBA00023136"/>
    </source>
</evidence>
<evidence type="ECO:0000313" key="8">
    <source>
        <dbReference type="EMBL" id="GMI53450.1"/>
    </source>
</evidence>
<keyword evidence="3 7" id="KW-0812">Transmembrane</keyword>
<gene>
    <name evidence="8" type="ORF">TeGR_g8248</name>
</gene>
<dbReference type="Gene3D" id="1.20.5.110">
    <property type="match status" value="1"/>
</dbReference>
<dbReference type="SUPFAM" id="SSF58038">
    <property type="entry name" value="SNARE fusion complex"/>
    <property type="match status" value="1"/>
</dbReference>
<evidence type="ECO:0000256" key="7">
    <source>
        <dbReference type="SAM" id="Phobius"/>
    </source>
</evidence>
<evidence type="ECO:0000313" key="9">
    <source>
        <dbReference type="Proteomes" id="UP001165060"/>
    </source>
</evidence>
<comment type="subcellular location">
    <subcellularLocation>
        <location evidence="1">Membrane</location>
        <topology evidence="1">Single-pass type IV membrane protein</topology>
    </subcellularLocation>
</comment>
<dbReference type="Proteomes" id="UP001165060">
    <property type="component" value="Unassembled WGS sequence"/>
</dbReference>
<proteinExistence type="predicted"/>
<keyword evidence="6 7" id="KW-0472">Membrane</keyword>
<evidence type="ECO:0000256" key="5">
    <source>
        <dbReference type="ARBA" id="ARBA00022989"/>
    </source>
</evidence>
<keyword evidence="4" id="KW-0653">Protein transport</keyword>
<comment type="caution">
    <text evidence="8">The sequence shown here is derived from an EMBL/GenBank/DDBJ whole genome shotgun (WGS) entry which is preliminary data.</text>
</comment>